<comment type="caution">
    <text evidence="1">The sequence shown here is derived from an EMBL/GenBank/DDBJ whole genome shotgun (WGS) entry which is preliminary data.</text>
</comment>
<reference evidence="1 2" key="1">
    <citation type="journal article" date="2020" name="Cell">
        <title>Large-Scale Comparative Analyses of Tick Genomes Elucidate Their Genetic Diversity and Vector Capacities.</title>
        <authorList>
            <consortium name="Tick Genome and Microbiome Consortium (TIGMIC)"/>
            <person name="Jia N."/>
            <person name="Wang J."/>
            <person name="Shi W."/>
            <person name="Du L."/>
            <person name="Sun Y."/>
            <person name="Zhan W."/>
            <person name="Jiang J.F."/>
            <person name="Wang Q."/>
            <person name="Zhang B."/>
            <person name="Ji P."/>
            <person name="Bell-Sakyi L."/>
            <person name="Cui X.M."/>
            <person name="Yuan T.T."/>
            <person name="Jiang B.G."/>
            <person name="Yang W.F."/>
            <person name="Lam T.T."/>
            <person name="Chang Q.C."/>
            <person name="Ding S.J."/>
            <person name="Wang X.J."/>
            <person name="Zhu J.G."/>
            <person name="Ruan X.D."/>
            <person name="Zhao L."/>
            <person name="Wei J.T."/>
            <person name="Ye R.Z."/>
            <person name="Que T.C."/>
            <person name="Du C.H."/>
            <person name="Zhou Y.H."/>
            <person name="Cheng J.X."/>
            <person name="Dai P.F."/>
            <person name="Guo W.B."/>
            <person name="Han X.H."/>
            <person name="Huang E.J."/>
            <person name="Li L.F."/>
            <person name="Wei W."/>
            <person name="Gao Y.C."/>
            <person name="Liu J.Z."/>
            <person name="Shao H.Z."/>
            <person name="Wang X."/>
            <person name="Wang C.C."/>
            <person name="Yang T.C."/>
            <person name="Huo Q.B."/>
            <person name="Li W."/>
            <person name="Chen H.Y."/>
            <person name="Chen S.E."/>
            <person name="Zhou L.G."/>
            <person name="Ni X.B."/>
            <person name="Tian J.H."/>
            <person name="Sheng Y."/>
            <person name="Liu T."/>
            <person name="Pan Y.S."/>
            <person name="Xia L.Y."/>
            <person name="Li J."/>
            <person name="Zhao F."/>
            <person name="Cao W.C."/>
        </authorList>
    </citation>
    <scope>NUCLEOTIDE SEQUENCE [LARGE SCALE GENOMIC DNA]</scope>
    <source>
        <strain evidence="1">Iper-2018</strain>
    </source>
</reference>
<evidence type="ECO:0000313" key="1">
    <source>
        <dbReference type="EMBL" id="KAG0426173.1"/>
    </source>
</evidence>
<dbReference type="EMBL" id="JABSTQ010009751">
    <property type="protein sequence ID" value="KAG0426173.1"/>
    <property type="molecule type" value="Genomic_DNA"/>
</dbReference>
<proteinExistence type="predicted"/>
<gene>
    <name evidence="1" type="ORF">HPB47_026703</name>
</gene>
<protein>
    <submittedName>
        <fullName evidence="1">Uncharacterized protein</fullName>
    </submittedName>
</protein>
<sequence>MTVKCMGFEPKENKDKFFIYTVVSGVKAAKVVIDLHIQNGHLQQQNRELQVCSAGAQHVVSFKHQGEQARPGEQTTLQELAKPEPPELFLMPLSNMEQFCAAEAQLKNFTNRTLPEEQLVSLGDSKNLQKVVREMVGRLFSKQVQEQFSLLGYRGKSRFKDAMMCNVVIGAICNRHRPPSIATWYVSKFANSSADAWLAVDAAAGRSRKCALVNFLQYPYLRLEALWWAVRAPARHDAWNRDNVSRAPTENMPNRSNVRVQGKKRNCQAPAENTPNRNIARVQGKKRNCRAPAENAPKSSGAAPSVQECTAPLIAAFKVHHVIGCHGYLELETLEALPPRAAYIKRRRIEVLQERHESHAAPLMMLSPGSVGESVDPSAWKETAKEGRLR</sequence>
<name>A0AC60PY56_IXOPE</name>
<organism evidence="1 2">
    <name type="scientific">Ixodes persulcatus</name>
    <name type="common">Taiga tick</name>
    <dbReference type="NCBI Taxonomy" id="34615"/>
    <lineage>
        <taxon>Eukaryota</taxon>
        <taxon>Metazoa</taxon>
        <taxon>Ecdysozoa</taxon>
        <taxon>Arthropoda</taxon>
        <taxon>Chelicerata</taxon>
        <taxon>Arachnida</taxon>
        <taxon>Acari</taxon>
        <taxon>Parasitiformes</taxon>
        <taxon>Ixodida</taxon>
        <taxon>Ixodoidea</taxon>
        <taxon>Ixodidae</taxon>
        <taxon>Ixodinae</taxon>
        <taxon>Ixodes</taxon>
    </lineage>
</organism>
<dbReference type="Proteomes" id="UP000805193">
    <property type="component" value="Unassembled WGS sequence"/>
</dbReference>
<keyword evidence="2" id="KW-1185">Reference proteome</keyword>
<evidence type="ECO:0000313" key="2">
    <source>
        <dbReference type="Proteomes" id="UP000805193"/>
    </source>
</evidence>
<accession>A0AC60PY56</accession>